<reference evidence="1 2" key="1">
    <citation type="journal article" date="2016" name="Nat. Commun.">
        <title>Thousands of microbial genomes shed light on interconnected biogeochemical processes in an aquifer system.</title>
        <authorList>
            <person name="Anantharaman K."/>
            <person name="Brown C.T."/>
            <person name="Hug L.A."/>
            <person name="Sharon I."/>
            <person name="Castelle C.J."/>
            <person name="Probst A.J."/>
            <person name="Thomas B.C."/>
            <person name="Singh A."/>
            <person name="Wilkins M.J."/>
            <person name="Karaoz U."/>
            <person name="Brodie E.L."/>
            <person name="Williams K.H."/>
            <person name="Hubbard S.S."/>
            <person name="Banfield J.F."/>
        </authorList>
    </citation>
    <scope>NUCLEOTIDE SEQUENCE [LARGE SCALE GENOMIC DNA]</scope>
</reference>
<accession>A0A1F7INV8</accession>
<evidence type="ECO:0000313" key="2">
    <source>
        <dbReference type="Proteomes" id="UP000178040"/>
    </source>
</evidence>
<comment type="caution">
    <text evidence="1">The sequence shown here is derived from an EMBL/GenBank/DDBJ whole genome shotgun (WGS) entry which is preliminary data.</text>
</comment>
<sequence length="62" mass="7330">MIKHRYLKHYFQLLEASRPEKLSHGIEDHFLVLFGLKQFIANGLLKLNDYEDLIHSSNGYDL</sequence>
<dbReference type="AlphaFoldDB" id="A0A1F7INV8"/>
<protein>
    <submittedName>
        <fullName evidence="1">Uncharacterized protein</fullName>
    </submittedName>
</protein>
<proteinExistence type="predicted"/>
<name>A0A1F7INV8_9BACT</name>
<organism evidence="1 2">
    <name type="scientific">Candidatus Roizmanbacteria bacterium RIFCSPLOWO2_01_FULL_37_16</name>
    <dbReference type="NCBI Taxonomy" id="1802058"/>
    <lineage>
        <taxon>Bacteria</taxon>
        <taxon>Candidatus Roizmaniibacteriota</taxon>
    </lineage>
</organism>
<evidence type="ECO:0000313" key="1">
    <source>
        <dbReference type="EMBL" id="OGK45021.1"/>
    </source>
</evidence>
<dbReference type="EMBL" id="MGAI01000017">
    <property type="protein sequence ID" value="OGK45021.1"/>
    <property type="molecule type" value="Genomic_DNA"/>
</dbReference>
<gene>
    <name evidence="1" type="ORF">A3B40_01225</name>
</gene>
<dbReference type="Proteomes" id="UP000178040">
    <property type="component" value="Unassembled WGS sequence"/>
</dbReference>